<dbReference type="AlphaFoldDB" id="A0A0R1SQH3"/>
<dbReference type="EMBL" id="AZEY01000005">
    <property type="protein sequence ID" value="KRL69988.1"/>
    <property type="molecule type" value="Genomic_DNA"/>
</dbReference>
<name>A0A0R1SQH3_9LACO</name>
<evidence type="ECO:0000313" key="2">
    <source>
        <dbReference type="EMBL" id="KRL69988.1"/>
    </source>
</evidence>
<keyword evidence="1" id="KW-1133">Transmembrane helix</keyword>
<protein>
    <submittedName>
        <fullName evidence="2">Uncharacterized protein</fullName>
    </submittedName>
</protein>
<keyword evidence="1" id="KW-0472">Membrane</keyword>
<feature type="transmembrane region" description="Helical" evidence="1">
    <location>
        <begin position="40"/>
        <end position="58"/>
    </location>
</feature>
<feature type="transmembrane region" description="Helical" evidence="1">
    <location>
        <begin position="6"/>
        <end position="28"/>
    </location>
</feature>
<dbReference type="RefSeq" id="WP_057863563.1">
    <property type="nucleotide sequence ID" value="NZ_AZEY01000005.1"/>
</dbReference>
<evidence type="ECO:0000256" key="1">
    <source>
        <dbReference type="SAM" id="Phobius"/>
    </source>
</evidence>
<dbReference type="Proteomes" id="UP000052013">
    <property type="component" value="Unassembled WGS sequence"/>
</dbReference>
<organism evidence="2 3">
    <name type="scientific">Lentilactobacillus diolivorans DSM 14421</name>
    <dbReference type="NCBI Taxonomy" id="1423739"/>
    <lineage>
        <taxon>Bacteria</taxon>
        <taxon>Bacillati</taxon>
        <taxon>Bacillota</taxon>
        <taxon>Bacilli</taxon>
        <taxon>Lactobacillales</taxon>
        <taxon>Lactobacillaceae</taxon>
        <taxon>Lentilactobacillus</taxon>
    </lineage>
</organism>
<dbReference type="PATRIC" id="fig|1423739.3.peg.20"/>
<reference evidence="2 3" key="1">
    <citation type="journal article" date="2015" name="Genome Announc.">
        <title>Expanding the biotechnology potential of lactobacilli through comparative genomics of 213 strains and associated genera.</title>
        <authorList>
            <person name="Sun Z."/>
            <person name="Harris H.M."/>
            <person name="McCann A."/>
            <person name="Guo C."/>
            <person name="Argimon S."/>
            <person name="Zhang W."/>
            <person name="Yang X."/>
            <person name="Jeffery I.B."/>
            <person name="Cooney J.C."/>
            <person name="Kagawa T.F."/>
            <person name="Liu W."/>
            <person name="Song Y."/>
            <person name="Salvetti E."/>
            <person name="Wrobel A."/>
            <person name="Rasinkangas P."/>
            <person name="Parkhill J."/>
            <person name="Rea M.C."/>
            <person name="O'Sullivan O."/>
            <person name="Ritari J."/>
            <person name="Douillard F.P."/>
            <person name="Paul Ross R."/>
            <person name="Yang R."/>
            <person name="Briner A.E."/>
            <person name="Felis G.E."/>
            <person name="de Vos W.M."/>
            <person name="Barrangou R."/>
            <person name="Klaenhammer T.R."/>
            <person name="Caufield P.W."/>
            <person name="Cui Y."/>
            <person name="Zhang H."/>
            <person name="O'Toole P.W."/>
        </authorList>
    </citation>
    <scope>NUCLEOTIDE SEQUENCE [LARGE SCALE GENOMIC DNA]</scope>
    <source>
        <strain evidence="2 3">DSM 14421</strain>
    </source>
</reference>
<evidence type="ECO:0000313" key="3">
    <source>
        <dbReference type="Proteomes" id="UP000052013"/>
    </source>
</evidence>
<gene>
    <name evidence="2" type="ORF">FC85_GL000017</name>
</gene>
<keyword evidence="1" id="KW-0812">Transmembrane</keyword>
<sequence length="63" mass="7085">MTFKRLFYALIFGLLNVGALILLVDPIMAIVNQNFQETDLIRIIIIVALTLILDVGVVQEIQN</sequence>
<proteinExistence type="predicted"/>
<comment type="caution">
    <text evidence="2">The sequence shown here is derived from an EMBL/GenBank/DDBJ whole genome shotgun (WGS) entry which is preliminary data.</text>
</comment>
<accession>A0A0R1SQH3</accession>